<dbReference type="OrthoDB" id="2020141at2"/>
<protein>
    <submittedName>
        <fullName evidence="2">RecA-superfamily ATPases implicated in signal transduction</fullName>
    </submittedName>
</protein>
<dbReference type="Proteomes" id="UP000264006">
    <property type="component" value="Chromosome"/>
</dbReference>
<name>A0A346XYT8_9ACTN</name>
<evidence type="ECO:0000259" key="1">
    <source>
        <dbReference type="Pfam" id="PF13191"/>
    </source>
</evidence>
<dbReference type="KEGG" id="euz:DVS28_a2706"/>
<reference evidence="2 3" key="1">
    <citation type="submission" date="2018-09" db="EMBL/GenBank/DDBJ databases">
        <title>Complete genome sequence of Euzebya sp. DY32-46 isolated from seawater of Pacific Ocean.</title>
        <authorList>
            <person name="Xu L."/>
            <person name="Wu Y.-H."/>
            <person name="Xu X.-W."/>
        </authorList>
    </citation>
    <scope>NUCLEOTIDE SEQUENCE [LARGE SCALE GENOMIC DNA]</scope>
    <source>
        <strain evidence="2 3">DY32-46</strain>
    </source>
</reference>
<dbReference type="SUPFAM" id="SSF52540">
    <property type="entry name" value="P-loop containing nucleoside triphosphate hydrolases"/>
    <property type="match status" value="1"/>
</dbReference>
<proteinExistence type="predicted"/>
<evidence type="ECO:0000313" key="3">
    <source>
        <dbReference type="Proteomes" id="UP000264006"/>
    </source>
</evidence>
<organism evidence="2 3">
    <name type="scientific">Euzebya pacifica</name>
    <dbReference type="NCBI Taxonomy" id="1608957"/>
    <lineage>
        <taxon>Bacteria</taxon>
        <taxon>Bacillati</taxon>
        <taxon>Actinomycetota</taxon>
        <taxon>Nitriliruptoria</taxon>
        <taxon>Euzebyales</taxon>
    </lineage>
</organism>
<evidence type="ECO:0000313" key="2">
    <source>
        <dbReference type="EMBL" id="AXV07385.1"/>
    </source>
</evidence>
<dbReference type="InterPro" id="IPR027417">
    <property type="entry name" value="P-loop_NTPase"/>
</dbReference>
<keyword evidence="3" id="KW-1185">Reference proteome</keyword>
<dbReference type="EMBL" id="CP031165">
    <property type="protein sequence ID" value="AXV07385.1"/>
    <property type="molecule type" value="Genomic_DNA"/>
</dbReference>
<dbReference type="InterPro" id="IPR041664">
    <property type="entry name" value="AAA_16"/>
</dbReference>
<dbReference type="AlphaFoldDB" id="A0A346XYT8"/>
<gene>
    <name evidence="2" type="ORF">DVS28_a2706</name>
</gene>
<sequence length="413" mass="43944">MRSTLNNPFVPGSDTVPEVWAGRGEEISDFHRQVRPRRLAGAYERGRVLIGEPGIGKSVLASRIAAEAREAGDLVLPSLRIPRGGDPIALLAGVVADAVSAYSLGERVGSMATGLLDRITAIRAGVTVTLQGAPAGVPHRELTLALSALARTAMDDGRLLVVHIDEVQNVDRTEHMSQLLVALGDVMAETAEGTDAAGNPHERHLPVAVTLTGLWSFVDGATRAAGATFARRFKAYHLGPLEDVDIRTALAPFTSDGWPILTDDGPAVVTASADAVQMLLEAVCGDPFLFQLVGQAAWNASTGPVIDRADVAAGIREVATEMTHHAERTLERLPRAERDLLDALLSLPGEQRTLTAAGRELGKTPQQVATTAKRLEMRSIIRRGRPIAVTSRVTEALIGGRWPTAPDEDARGR</sequence>
<feature type="domain" description="Orc1-like AAA ATPase" evidence="1">
    <location>
        <begin position="20"/>
        <end position="175"/>
    </location>
</feature>
<dbReference type="RefSeq" id="WP_114591886.1">
    <property type="nucleotide sequence ID" value="NZ_CP031165.1"/>
</dbReference>
<dbReference type="Pfam" id="PF13191">
    <property type="entry name" value="AAA_16"/>
    <property type="match status" value="1"/>
</dbReference>
<accession>A0A346XYT8</accession>